<feature type="domain" description="Protein kinase" evidence="10">
    <location>
        <begin position="119"/>
        <end position="275"/>
    </location>
</feature>
<keyword evidence="4 7" id="KW-0547">Nucleotide-binding</keyword>
<keyword evidence="3" id="KW-0808">Transferase</keyword>
<dbReference type="InterPro" id="IPR017441">
    <property type="entry name" value="Protein_kinase_ATP_BS"/>
</dbReference>
<feature type="compositionally biased region" description="Basic residues" evidence="9">
    <location>
        <begin position="67"/>
        <end position="81"/>
    </location>
</feature>
<evidence type="ECO:0000313" key="12">
    <source>
        <dbReference type="Proteomes" id="UP001485043"/>
    </source>
</evidence>
<accession>A0AAW1T121</accession>
<dbReference type="EC" id="2.7.11.1" evidence="2"/>
<evidence type="ECO:0000256" key="8">
    <source>
        <dbReference type="RuleBase" id="RU000304"/>
    </source>
</evidence>
<evidence type="ECO:0000256" key="2">
    <source>
        <dbReference type="ARBA" id="ARBA00012513"/>
    </source>
</evidence>
<dbReference type="EMBL" id="JALJOV010000574">
    <property type="protein sequence ID" value="KAK9862656.1"/>
    <property type="molecule type" value="Genomic_DNA"/>
</dbReference>
<feature type="region of interest" description="Disordered" evidence="9">
    <location>
        <begin position="1"/>
        <end position="95"/>
    </location>
</feature>
<dbReference type="InterPro" id="IPR050235">
    <property type="entry name" value="CK1_Ser-Thr_kinase"/>
</dbReference>
<sequence length="275" mass="30217">MRRLRSGSKHATGVDTAPSDKQTNNNKRRANISDRTPKSAENPSHRTRSKQLPAKAPAEPRTEPRKSSRVTPRKVAAHMRGRTGQTEKEAPEEDKAAVKEEDAIAQVPDKCQVGGSPLYLVEKKLGKGGFGQVYVGRRAQGGSGKDGQNALTVALKFEHRSSKGCNFGPPYEWSVYSSLGGILGVPKVHYKGRQGEYYVMVMDMLGPSLWDIWNTQGQVMSQEMVACIAVESLTILEKLHAKGYVHGDVKPENYLLGQPGTPHEKRLYLVDLGLV</sequence>
<gene>
    <name evidence="11" type="ORF">WJX84_002187</name>
</gene>
<dbReference type="SUPFAM" id="SSF56112">
    <property type="entry name" value="Protein kinase-like (PK-like)"/>
    <property type="match status" value="1"/>
</dbReference>
<keyword evidence="6 7" id="KW-0067">ATP-binding</keyword>
<organism evidence="11 12">
    <name type="scientific">Apatococcus fuscideae</name>
    <dbReference type="NCBI Taxonomy" id="2026836"/>
    <lineage>
        <taxon>Eukaryota</taxon>
        <taxon>Viridiplantae</taxon>
        <taxon>Chlorophyta</taxon>
        <taxon>core chlorophytes</taxon>
        <taxon>Trebouxiophyceae</taxon>
        <taxon>Chlorellales</taxon>
        <taxon>Chlorellaceae</taxon>
        <taxon>Apatococcus</taxon>
    </lineage>
</organism>
<dbReference type="Pfam" id="PF00069">
    <property type="entry name" value="Pkinase"/>
    <property type="match status" value="1"/>
</dbReference>
<dbReference type="GO" id="GO:0005524">
    <property type="term" value="F:ATP binding"/>
    <property type="evidence" value="ECO:0007669"/>
    <property type="project" value="UniProtKB-UniRule"/>
</dbReference>
<evidence type="ECO:0000313" key="11">
    <source>
        <dbReference type="EMBL" id="KAK9862656.1"/>
    </source>
</evidence>
<evidence type="ECO:0000256" key="4">
    <source>
        <dbReference type="ARBA" id="ARBA00022741"/>
    </source>
</evidence>
<dbReference type="InterPro" id="IPR011009">
    <property type="entry name" value="Kinase-like_dom_sf"/>
</dbReference>
<evidence type="ECO:0000256" key="5">
    <source>
        <dbReference type="ARBA" id="ARBA00022777"/>
    </source>
</evidence>
<comment type="similarity">
    <text evidence="1">Belongs to the protein kinase superfamily. CK1 Ser/Thr protein kinase family. Casein kinase I subfamily.</text>
</comment>
<protein>
    <recommendedName>
        <fullName evidence="2">non-specific serine/threonine protein kinase</fullName>
        <ecNumber evidence="2">2.7.11.1</ecNumber>
    </recommendedName>
</protein>
<comment type="caution">
    <text evidence="11">The sequence shown here is derived from an EMBL/GenBank/DDBJ whole genome shotgun (WGS) entry which is preliminary data.</text>
</comment>
<name>A0AAW1T121_9CHLO</name>
<dbReference type="PROSITE" id="PS50011">
    <property type="entry name" value="PROTEIN_KINASE_DOM"/>
    <property type="match status" value="1"/>
</dbReference>
<dbReference type="Gene3D" id="1.10.510.10">
    <property type="entry name" value="Transferase(Phosphotransferase) domain 1"/>
    <property type="match status" value="1"/>
</dbReference>
<evidence type="ECO:0000256" key="9">
    <source>
        <dbReference type="SAM" id="MobiDB-lite"/>
    </source>
</evidence>
<keyword evidence="5" id="KW-0418">Kinase</keyword>
<proteinExistence type="inferred from homology"/>
<keyword evidence="8" id="KW-0723">Serine/threonine-protein kinase</keyword>
<evidence type="ECO:0000256" key="6">
    <source>
        <dbReference type="ARBA" id="ARBA00022840"/>
    </source>
</evidence>
<reference evidence="11 12" key="1">
    <citation type="journal article" date="2024" name="Nat. Commun.">
        <title>Phylogenomics reveals the evolutionary origins of lichenization in chlorophyte algae.</title>
        <authorList>
            <person name="Puginier C."/>
            <person name="Libourel C."/>
            <person name="Otte J."/>
            <person name="Skaloud P."/>
            <person name="Haon M."/>
            <person name="Grisel S."/>
            <person name="Petersen M."/>
            <person name="Berrin J.G."/>
            <person name="Delaux P.M."/>
            <person name="Dal Grande F."/>
            <person name="Keller J."/>
        </authorList>
    </citation>
    <scope>NUCLEOTIDE SEQUENCE [LARGE SCALE GENOMIC DNA]</scope>
    <source>
        <strain evidence="11 12">SAG 2523</strain>
    </source>
</reference>
<keyword evidence="12" id="KW-1185">Reference proteome</keyword>
<dbReference type="Gene3D" id="3.30.200.20">
    <property type="entry name" value="Phosphorylase Kinase, domain 1"/>
    <property type="match status" value="1"/>
</dbReference>
<dbReference type="PROSITE" id="PS00108">
    <property type="entry name" value="PROTEIN_KINASE_ST"/>
    <property type="match status" value="1"/>
</dbReference>
<feature type="binding site" evidence="7">
    <location>
        <position position="156"/>
    </location>
    <ligand>
        <name>ATP</name>
        <dbReference type="ChEBI" id="CHEBI:30616"/>
    </ligand>
</feature>
<dbReference type="InterPro" id="IPR008271">
    <property type="entry name" value="Ser/Thr_kinase_AS"/>
</dbReference>
<dbReference type="Proteomes" id="UP001485043">
    <property type="component" value="Unassembled WGS sequence"/>
</dbReference>
<evidence type="ECO:0000256" key="7">
    <source>
        <dbReference type="PROSITE-ProRule" id="PRU10141"/>
    </source>
</evidence>
<evidence type="ECO:0000256" key="3">
    <source>
        <dbReference type="ARBA" id="ARBA00022679"/>
    </source>
</evidence>
<dbReference type="InterPro" id="IPR000719">
    <property type="entry name" value="Prot_kinase_dom"/>
</dbReference>
<dbReference type="SMART" id="SM00220">
    <property type="entry name" value="S_TKc"/>
    <property type="match status" value="1"/>
</dbReference>
<dbReference type="AlphaFoldDB" id="A0AAW1T121"/>
<evidence type="ECO:0000256" key="1">
    <source>
        <dbReference type="ARBA" id="ARBA00005926"/>
    </source>
</evidence>
<feature type="compositionally biased region" description="Basic and acidic residues" evidence="9">
    <location>
        <begin position="85"/>
        <end position="95"/>
    </location>
</feature>
<dbReference type="PANTHER" id="PTHR11909">
    <property type="entry name" value="CASEIN KINASE-RELATED"/>
    <property type="match status" value="1"/>
</dbReference>
<evidence type="ECO:0000259" key="10">
    <source>
        <dbReference type="PROSITE" id="PS50011"/>
    </source>
</evidence>
<dbReference type="PROSITE" id="PS00107">
    <property type="entry name" value="PROTEIN_KINASE_ATP"/>
    <property type="match status" value="1"/>
</dbReference>
<dbReference type="GO" id="GO:0004674">
    <property type="term" value="F:protein serine/threonine kinase activity"/>
    <property type="evidence" value="ECO:0007669"/>
    <property type="project" value="UniProtKB-KW"/>
</dbReference>